<dbReference type="InterPro" id="IPR014025">
    <property type="entry name" value="Glutaredoxin_subgr"/>
</dbReference>
<dbReference type="SUPFAM" id="SSF52833">
    <property type="entry name" value="Thioredoxin-like"/>
    <property type="match status" value="1"/>
</dbReference>
<dbReference type="GO" id="GO:0005737">
    <property type="term" value="C:cytoplasm"/>
    <property type="evidence" value="ECO:0007669"/>
    <property type="project" value="TreeGrafter"/>
</dbReference>
<keyword evidence="3 7" id="KW-0813">Transport</keyword>
<dbReference type="GO" id="GO:0045454">
    <property type="term" value="P:cell redox homeostasis"/>
    <property type="evidence" value="ECO:0007669"/>
    <property type="project" value="InterPro"/>
</dbReference>
<dbReference type="NCBIfam" id="TIGR02181">
    <property type="entry name" value="GRX_bact"/>
    <property type="match status" value="1"/>
</dbReference>
<evidence type="ECO:0000256" key="7">
    <source>
        <dbReference type="RuleBase" id="RU364065"/>
    </source>
</evidence>
<protein>
    <recommendedName>
        <fullName evidence="7">Glutaredoxin</fullName>
    </recommendedName>
</protein>
<name>A0A4R3M151_9HYPH</name>
<dbReference type="InterPro" id="IPR011900">
    <property type="entry name" value="GRX_bact"/>
</dbReference>
<dbReference type="GO" id="GO:0034599">
    <property type="term" value="P:cellular response to oxidative stress"/>
    <property type="evidence" value="ECO:0007669"/>
    <property type="project" value="TreeGrafter"/>
</dbReference>
<feature type="domain" description="Glutaredoxin" evidence="8">
    <location>
        <begin position="4"/>
        <end position="64"/>
    </location>
</feature>
<comment type="function">
    <text evidence="1 7">Has a glutathione-disulfide oxidoreductase activity in the presence of NADPH and glutathione reductase. Reduces low molecular weight disulfides and proteins.</text>
</comment>
<dbReference type="InterPro" id="IPR036249">
    <property type="entry name" value="Thioredoxin-like_sf"/>
</dbReference>
<evidence type="ECO:0000313" key="10">
    <source>
        <dbReference type="Proteomes" id="UP000295678"/>
    </source>
</evidence>
<organism evidence="9 10">
    <name type="scientific">Tepidamorphus gemmatus</name>
    <dbReference type="NCBI Taxonomy" id="747076"/>
    <lineage>
        <taxon>Bacteria</taxon>
        <taxon>Pseudomonadati</taxon>
        <taxon>Pseudomonadota</taxon>
        <taxon>Alphaproteobacteria</taxon>
        <taxon>Hyphomicrobiales</taxon>
        <taxon>Tepidamorphaceae</taxon>
        <taxon>Tepidamorphus</taxon>
    </lineage>
</organism>
<dbReference type="GO" id="GO:0015038">
    <property type="term" value="F:glutathione disulfide oxidoreductase activity"/>
    <property type="evidence" value="ECO:0007669"/>
    <property type="project" value="UniProtKB-UniRule"/>
</dbReference>
<evidence type="ECO:0000256" key="4">
    <source>
        <dbReference type="ARBA" id="ARBA00022982"/>
    </source>
</evidence>
<dbReference type="Gene3D" id="3.40.30.10">
    <property type="entry name" value="Glutaredoxin"/>
    <property type="match status" value="1"/>
</dbReference>
<evidence type="ECO:0000256" key="6">
    <source>
        <dbReference type="ARBA" id="ARBA00023284"/>
    </source>
</evidence>
<dbReference type="InterPro" id="IPR011767">
    <property type="entry name" value="GLR_AS"/>
</dbReference>
<keyword evidence="10" id="KW-1185">Reference proteome</keyword>
<comment type="caution">
    <text evidence="9">The sequence shown here is derived from an EMBL/GenBank/DDBJ whole genome shotgun (WGS) entry which is preliminary data.</text>
</comment>
<reference evidence="9 10" key="1">
    <citation type="submission" date="2019-03" db="EMBL/GenBank/DDBJ databases">
        <title>Genomic Encyclopedia of Type Strains, Phase IV (KMG-IV): sequencing the most valuable type-strain genomes for metagenomic binning, comparative biology and taxonomic classification.</title>
        <authorList>
            <person name="Goeker M."/>
        </authorList>
    </citation>
    <scope>NUCLEOTIDE SEQUENCE [LARGE SCALE GENOMIC DNA]</scope>
    <source>
        <strain evidence="9 10">DSM 19345</strain>
    </source>
</reference>
<dbReference type="PROSITE" id="PS00195">
    <property type="entry name" value="GLUTAREDOXIN_1"/>
    <property type="match status" value="1"/>
</dbReference>
<dbReference type="OrthoDB" id="9814618at2"/>
<dbReference type="Pfam" id="PF00462">
    <property type="entry name" value="Glutaredoxin"/>
    <property type="match status" value="1"/>
</dbReference>
<keyword evidence="5" id="KW-1015">Disulfide bond</keyword>
<evidence type="ECO:0000256" key="5">
    <source>
        <dbReference type="ARBA" id="ARBA00023157"/>
    </source>
</evidence>
<dbReference type="FunFam" id="3.40.30.10:FF:000018">
    <property type="entry name" value="Glutaredoxin"/>
    <property type="match status" value="1"/>
</dbReference>
<proteinExistence type="inferred from homology"/>
<dbReference type="InterPro" id="IPR002109">
    <property type="entry name" value="Glutaredoxin"/>
</dbReference>
<dbReference type="PROSITE" id="PS51354">
    <property type="entry name" value="GLUTAREDOXIN_2"/>
    <property type="match status" value="1"/>
</dbReference>
<sequence length="86" mass="9340">MARVVIYTTPFCPYCHAAKTLLAAKGVSFEEIDVGADPRLRAEMTQRAGGRRTVPQIFIDETHVGGCDDLHALDRQGRLDALLAAA</sequence>
<evidence type="ECO:0000256" key="1">
    <source>
        <dbReference type="ARBA" id="ARBA00002549"/>
    </source>
</evidence>
<dbReference type="PANTHER" id="PTHR45694">
    <property type="entry name" value="GLUTAREDOXIN 2"/>
    <property type="match status" value="1"/>
</dbReference>
<accession>A0A4R3M151</accession>
<comment type="similarity">
    <text evidence="2 7">Belongs to the glutaredoxin family.</text>
</comment>
<evidence type="ECO:0000256" key="3">
    <source>
        <dbReference type="ARBA" id="ARBA00022448"/>
    </source>
</evidence>
<keyword evidence="4 7" id="KW-0249">Electron transport</keyword>
<dbReference type="Proteomes" id="UP000295678">
    <property type="component" value="Unassembled WGS sequence"/>
</dbReference>
<evidence type="ECO:0000313" key="9">
    <source>
        <dbReference type="EMBL" id="TCT05889.1"/>
    </source>
</evidence>
<dbReference type="PRINTS" id="PR00160">
    <property type="entry name" value="GLUTAREDOXIN"/>
</dbReference>
<dbReference type="AlphaFoldDB" id="A0A4R3M151"/>
<dbReference type="PANTHER" id="PTHR45694:SF18">
    <property type="entry name" value="GLUTAREDOXIN-1-RELATED"/>
    <property type="match status" value="1"/>
</dbReference>
<dbReference type="RefSeq" id="WP_132807644.1">
    <property type="nucleotide sequence ID" value="NZ_SMAK01000012.1"/>
</dbReference>
<evidence type="ECO:0000256" key="2">
    <source>
        <dbReference type="ARBA" id="ARBA00007787"/>
    </source>
</evidence>
<keyword evidence="6 7" id="KW-0676">Redox-active center</keyword>
<keyword evidence="7" id="KW-0963">Cytoplasm</keyword>
<dbReference type="EMBL" id="SMAK01000012">
    <property type="protein sequence ID" value="TCT05889.1"/>
    <property type="molecule type" value="Genomic_DNA"/>
</dbReference>
<dbReference type="CDD" id="cd03418">
    <property type="entry name" value="GRX_GRXb_1_3_like"/>
    <property type="match status" value="1"/>
</dbReference>
<gene>
    <name evidence="9" type="ORF">EDC22_11259</name>
</gene>
<evidence type="ECO:0000259" key="8">
    <source>
        <dbReference type="Pfam" id="PF00462"/>
    </source>
</evidence>